<dbReference type="PROSITE" id="PS00674">
    <property type="entry name" value="AAA"/>
    <property type="match status" value="1"/>
</dbReference>
<dbReference type="SUPFAM" id="SSF52540">
    <property type="entry name" value="P-loop containing nucleoside triphosphate hydrolases"/>
    <property type="match status" value="1"/>
</dbReference>
<keyword evidence="15" id="KW-0472">Membrane</keyword>
<dbReference type="PANTHER" id="PTHR43655">
    <property type="entry name" value="ATP-DEPENDENT PROTEASE"/>
    <property type="match status" value="1"/>
</dbReference>
<keyword evidence="19" id="KW-1185">Reference proteome</keyword>
<dbReference type="SMART" id="SM00382">
    <property type="entry name" value="AAA"/>
    <property type="match status" value="1"/>
</dbReference>
<evidence type="ECO:0000313" key="19">
    <source>
        <dbReference type="Proteomes" id="UP001195914"/>
    </source>
</evidence>
<comment type="cofactor">
    <cofactor evidence="1">
        <name>Zn(2+)</name>
        <dbReference type="ChEBI" id="CHEBI:29105"/>
    </cofactor>
</comment>
<evidence type="ECO:0000256" key="6">
    <source>
        <dbReference type="ARBA" id="ARBA00022692"/>
    </source>
</evidence>
<evidence type="ECO:0000256" key="11">
    <source>
        <dbReference type="ARBA" id="ARBA00022840"/>
    </source>
</evidence>
<evidence type="ECO:0000256" key="1">
    <source>
        <dbReference type="ARBA" id="ARBA00001947"/>
    </source>
</evidence>
<comment type="caution">
    <text evidence="18">The sequence shown here is derived from an EMBL/GenBank/DDBJ whole genome shotgun (WGS) entry which is preliminary data.</text>
</comment>
<dbReference type="HAMAP" id="MF_01458">
    <property type="entry name" value="FtsH"/>
    <property type="match status" value="1"/>
</dbReference>
<evidence type="ECO:0000256" key="2">
    <source>
        <dbReference type="ARBA" id="ARBA00004225"/>
    </source>
</evidence>
<feature type="domain" description="AAA+ ATPase" evidence="17">
    <location>
        <begin position="340"/>
        <end position="481"/>
    </location>
</feature>
<comment type="similarity">
    <text evidence="3">In the C-terminal section; belongs to the peptidase M41 family.</text>
</comment>
<evidence type="ECO:0000256" key="10">
    <source>
        <dbReference type="ARBA" id="ARBA00022833"/>
    </source>
</evidence>
<dbReference type="FunFam" id="1.10.8.60:FF:000019">
    <property type="entry name" value="AFG3-like AAA ATPase 2"/>
    <property type="match status" value="1"/>
</dbReference>
<keyword evidence="5" id="KW-0645">Protease</keyword>
<keyword evidence="6" id="KW-0812">Transmembrane</keyword>
<dbReference type="Pfam" id="PF17862">
    <property type="entry name" value="AAA_lid_3"/>
    <property type="match status" value="1"/>
</dbReference>
<keyword evidence="8" id="KW-0547">Nucleotide-binding</keyword>
<dbReference type="GO" id="GO:0008270">
    <property type="term" value="F:zinc ion binding"/>
    <property type="evidence" value="ECO:0007669"/>
    <property type="project" value="InterPro"/>
</dbReference>
<dbReference type="Gene3D" id="3.40.1690.20">
    <property type="match status" value="1"/>
</dbReference>
<dbReference type="NCBIfam" id="TIGR01241">
    <property type="entry name" value="FtsH_fam"/>
    <property type="match status" value="1"/>
</dbReference>
<keyword evidence="9" id="KW-0378">Hydrolase</keyword>
<dbReference type="GO" id="GO:0004176">
    <property type="term" value="F:ATP-dependent peptidase activity"/>
    <property type="evidence" value="ECO:0007669"/>
    <property type="project" value="InterPro"/>
</dbReference>
<dbReference type="InterPro" id="IPR037219">
    <property type="entry name" value="Peptidase_M41-like"/>
</dbReference>
<keyword evidence="14" id="KW-0496">Mitochondrion</keyword>
<dbReference type="InterPro" id="IPR011546">
    <property type="entry name" value="Pept_M41_FtsH_extracell"/>
</dbReference>
<dbReference type="InterPro" id="IPR041569">
    <property type="entry name" value="AAA_lid_3"/>
</dbReference>
<sequence length="792" mass="86990">MHCSLSSRKAVRRLFGAAGYRFLRQHDLCVVGYCLNAGESVSRSNFASTSTVARAINPALAPCDTSEPYIFSRLLSKKVPAGFGKFTPRGDTMGATATGQQAGTETVGADEKSNDPGSNNESQDPKDFRKDDDDNKGRFGRLMEPYTLIILGIGSVLILDLVDSGGLRNEITMQEFIGKHLLKGHVDRIQIVNKDFCRCSLNSNAEQGAPRFVTFRIGSIEAFEQKLDDIQASIGLHPQDYIPIHYVNEVNVIGELKRSIPILMVMALLGIGLRKLTMKSTGGMDRFLRMGKINLVDAKDVRVNVKFKDVAGMHEAKREIAEFVDFLKNPKSYEKYGAKIPKGALLCGAPGTGKTLLAKAVAGEANVPFYSISGSDFIEVFVGVGPSRVRDLFEKARKNAPSIVFIDEIDAVGKKRAKGGFSGGANDERENTLNQILVEMDGFKPSSGVIVLAGTNRADILDPALVRPGRFDRTITINKPDLEERFEIFKVHLAPLKFDKSLDVDGLARRLAALTPSFVGAEIANVANEAAIQAVRRKSEDGVCLVDFDAAIERIMAGLRRSNSLLSPAQKLAVAYHEVGHALIGWWLEHADPVLKVSIIPRSSGALGFSQQLPDEAMLFSREALLDKIAVILGGRAAEDIFIGRITTGATDDLNKVTKMCYAFVSQWGMNPELGLVSYQREAGDEPEFYRTYSEATAQIIDREVRNIIETQYNRVKDMLQEKANLVHKLSEMLYQRETITYHDIASCVGEREFPVQEKLRPYIVSGMVGDAELPKLAVEESARVTSTDATN</sequence>
<accession>A0AAD9LDJ0</accession>
<dbReference type="Pfam" id="PF00004">
    <property type="entry name" value="AAA"/>
    <property type="match status" value="1"/>
</dbReference>
<dbReference type="CDD" id="cd19501">
    <property type="entry name" value="RecA-like_FtsH"/>
    <property type="match status" value="1"/>
</dbReference>
<evidence type="ECO:0000256" key="8">
    <source>
        <dbReference type="ARBA" id="ARBA00022741"/>
    </source>
</evidence>
<dbReference type="GO" id="GO:0016887">
    <property type="term" value="F:ATP hydrolysis activity"/>
    <property type="evidence" value="ECO:0007669"/>
    <property type="project" value="InterPro"/>
</dbReference>
<dbReference type="Gene3D" id="3.40.50.300">
    <property type="entry name" value="P-loop containing nucleotide triphosphate hydrolases"/>
    <property type="match status" value="1"/>
</dbReference>
<protein>
    <submittedName>
        <fullName evidence="18">ATP-dependent metalloprotease FtsH family protein</fullName>
    </submittedName>
</protein>
<keyword evidence="11" id="KW-0067">ATP-binding</keyword>
<feature type="compositionally biased region" description="Low complexity" evidence="16">
    <location>
        <begin position="94"/>
        <end position="107"/>
    </location>
</feature>
<dbReference type="InterPro" id="IPR003959">
    <property type="entry name" value="ATPase_AAA_core"/>
</dbReference>
<dbReference type="EMBL" id="JAHBMH010000073">
    <property type="protein sequence ID" value="KAK1932693.1"/>
    <property type="molecule type" value="Genomic_DNA"/>
</dbReference>
<evidence type="ECO:0000256" key="15">
    <source>
        <dbReference type="ARBA" id="ARBA00023136"/>
    </source>
</evidence>
<evidence type="ECO:0000313" key="18">
    <source>
        <dbReference type="EMBL" id="KAK1932693.1"/>
    </source>
</evidence>
<dbReference type="InterPro" id="IPR027417">
    <property type="entry name" value="P-loop_NTPase"/>
</dbReference>
<evidence type="ECO:0000256" key="14">
    <source>
        <dbReference type="ARBA" id="ARBA00023128"/>
    </source>
</evidence>
<comment type="similarity">
    <text evidence="4">In the N-terminal section; belongs to the AAA ATPase family.</text>
</comment>
<evidence type="ECO:0000256" key="3">
    <source>
        <dbReference type="ARBA" id="ARBA00010044"/>
    </source>
</evidence>
<evidence type="ECO:0000256" key="12">
    <source>
        <dbReference type="ARBA" id="ARBA00022989"/>
    </source>
</evidence>
<dbReference type="GO" id="GO:0004222">
    <property type="term" value="F:metalloendopeptidase activity"/>
    <property type="evidence" value="ECO:0007669"/>
    <property type="project" value="InterPro"/>
</dbReference>
<reference evidence="18" key="2">
    <citation type="submission" date="2021-05" db="EMBL/GenBank/DDBJ databases">
        <authorList>
            <person name="Pain A."/>
        </authorList>
    </citation>
    <scope>NUCLEOTIDE SEQUENCE</scope>
    <source>
        <strain evidence="18">1802A</strain>
    </source>
</reference>
<dbReference type="InterPro" id="IPR050928">
    <property type="entry name" value="ATP-dep_Zn_Metalloprotease"/>
</dbReference>
<evidence type="ECO:0000256" key="16">
    <source>
        <dbReference type="SAM" id="MobiDB-lite"/>
    </source>
</evidence>
<evidence type="ECO:0000256" key="7">
    <source>
        <dbReference type="ARBA" id="ARBA00022723"/>
    </source>
</evidence>
<dbReference type="GO" id="GO:0034982">
    <property type="term" value="P:mitochondrial protein processing"/>
    <property type="evidence" value="ECO:0007669"/>
    <property type="project" value="TreeGrafter"/>
</dbReference>
<dbReference type="Pfam" id="PF06480">
    <property type="entry name" value="FtsH_ext"/>
    <property type="match status" value="1"/>
</dbReference>
<dbReference type="InterPro" id="IPR003960">
    <property type="entry name" value="ATPase_AAA_CS"/>
</dbReference>
<feature type="region of interest" description="Disordered" evidence="16">
    <location>
        <begin position="89"/>
        <end position="136"/>
    </location>
</feature>
<evidence type="ECO:0000256" key="9">
    <source>
        <dbReference type="ARBA" id="ARBA00022801"/>
    </source>
</evidence>
<gene>
    <name evidence="18" type="ORF">X943_000394</name>
</gene>
<dbReference type="Gene3D" id="1.20.58.760">
    <property type="entry name" value="Peptidase M41"/>
    <property type="match status" value="1"/>
</dbReference>
<keyword evidence="10" id="KW-0862">Zinc</keyword>
<proteinExistence type="inferred from homology"/>
<evidence type="ECO:0000256" key="13">
    <source>
        <dbReference type="ARBA" id="ARBA00023049"/>
    </source>
</evidence>
<evidence type="ECO:0000256" key="5">
    <source>
        <dbReference type="ARBA" id="ARBA00022670"/>
    </source>
</evidence>
<dbReference type="AlphaFoldDB" id="A0AAD9LDJ0"/>
<reference evidence="18" key="1">
    <citation type="journal article" date="2014" name="Nucleic Acids Res.">
        <title>The evolutionary dynamics of variant antigen genes in Babesia reveal a history of genomic innovation underlying host-parasite interaction.</title>
        <authorList>
            <person name="Jackson A.P."/>
            <person name="Otto T.D."/>
            <person name="Darby A."/>
            <person name="Ramaprasad A."/>
            <person name="Xia D."/>
            <person name="Echaide I.E."/>
            <person name="Farber M."/>
            <person name="Gahlot S."/>
            <person name="Gamble J."/>
            <person name="Gupta D."/>
            <person name="Gupta Y."/>
            <person name="Jackson L."/>
            <person name="Malandrin L."/>
            <person name="Malas T.B."/>
            <person name="Moussa E."/>
            <person name="Nair M."/>
            <person name="Reid A.J."/>
            <person name="Sanders M."/>
            <person name="Sharma J."/>
            <person name="Tracey A."/>
            <person name="Quail M.A."/>
            <person name="Weir W."/>
            <person name="Wastling J.M."/>
            <person name="Hall N."/>
            <person name="Willadsen P."/>
            <person name="Lingelbach K."/>
            <person name="Shiels B."/>
            <person name="Tait A."/>
            <person name="Berriman M."/>
            <person name="Allred D.R."/>
            <person name="Pain A."/>
        </authorList>
    </citation>
    <scope>NUCLEOTIDE SEQUENCE</scope>
    <source>
        <strain evidence="18">1802A</strain>
    </source>
</reference>
<dbReference type="GO" id="GO:0005745">
    <property type="term" value="C:m-AAA complex"/>
    <property type="evidence" value="ECO:0007669"/>
    <property type="project" value="TreeGrafter"/>
</dbReference>
<dbReference type="FunFam" id="3.40.50.300:FF:000001">
    <property type="entry name" value="ATP-dependent zinc metalloprotease FtsH"/>
    <property type="match status" value="1"/>
</dbReference>
<keyword evidence="12" id="KW-1133">Transmembrane helix</keyword>
<dbReference type="InterPro" id="IPR003593">
    <property type="entry name" value="AAA+_ATPase"/>
</dbReference>
<dbReference type="PANTHER" id="PTHR43655:SF2">
    <property type="entry name" value="AFG3 LIKE MATRIX AAA PEPTIDASE SUBUNIT 2, ISOFORM A"/>
    <property type="match status" value="1"/>
</dbReference>
<dbReference type="GO" id="GO:0005524">
    <property type="term" value="F:ATP binding"/>
    <property type="evidence" value="ECO:0007669"/>
    <property type="project" value="UniProtKB-KW"/>
</dbReference>
<keyword evidence="7" id="KW-0479">Metal-binding</keyword>
<feature type="compositionally biased region" description="Basic and acidic residues" evidence="16">
    <location>
        <begin position="123"/>
        <end position="136"/>
    </location>
</feature>
<name>A0AAD9LDJ0_BABDI</name>
<organism evidence="18 19">
    <name type="scientific">Babesia divergens</name>
    <dbReference type="NCBI Taxonomy" id="32595"/>
    <lineage>
        <taxon>Eukaryota</taxon>
        <taxon>Sar</taxon>
        <taxon>Alveolata</taxon>
        <taxon>Apicomplexa</taxon>
        <taxon>Aconoidasida</taxon>
        <taxon>Piroplasmida</taxon>
        <taxon>Babesiidae</taxon>
        <taxon>Babesia</taxon>
    </lineage>
</organism>
<evidence type="ECO:0000256" key="4">
    <source>
        <dbReference type="ARBA" id="ARBA00010550"/>
    </source>
</evidence>
<keyword evidence="13 18" id="KW-0482">Metalloprotease</keyword>
<dbReference type="Gene3D" id="1.10.8.60">
    <property type="match status" value="1"/>
</dbReference>
<dbReference type="Proteomes" id="UP001195914">
    <property type="component" value="Unassembled WGS sequence"/>
</dbReference>
<dbReference type="InterPro" id="IPR000642">
    <property type="entry name" value="Peptidase_M41"/>
</dbReference>
<dbReference type="FunFam" id="1.20.58.760:FF:000003">
    <property type="entry name" value="AFG3-like AAA ATPase 2"/>
    <property type="match status" value="1"/>
</dbReference>
<dbReference type="InterPro" id="IPR005936">
    <property type="entry name" value="FtsH"/>
</dbReference>
<evidence type="ECO:0000259" key="17">
    <source>
        <dbReference type="SMART" id="SM00382"/>
    </source>
</evidence>
<comment type="subcellular location">
    <subcellularLocation>
        <location evidence="2">Mitochondrion membrane</location>
        <topology evidence="2">Multi-pass membrane protein</topology>
    </subcellularLocation>
</comment>
<dbReference type="SUPFAM" id="SSF140990">
    <property type="entry name" value="FtsH protease domain-like"/>
    <property type="match status" value="1"/>
</dbReference>
<dbReference type="Pfam" id="PF01434">
    <property type="entry name" value="Peptidase_M41"/>
    <property type="match status" value="1"/>
</dbReference>